<dbReference type="GeneTree" id="ENSGT00940000158694"/>
<dbReference type="GO" id="GO:0003678">
    <property type="term" value="F:DNA helicase activity"/>
    <property type="evidence" value="ECO:0007669"/>
    <property type="project" value="UniProtKB-EC"/>
</dbReference>
<feature type="compositionally biased region" description="Polar residues" evidence="28">
    <location>
        <begin position="1672"/>
        <end position="1708"/>
    </location>
</feature>
<reference evidence="31" key="3">
    <citation type="submission" date="2025-09" db="UniProtKB">
        <authorList>
            <consortium name="Ensembl"/>
        </authorList>
    </citation>
    <scope>IDENTIFICATION</scope>
</reference>
<evidence type="ECO:0000256" key="18">
    <source>
        <dbReference type="ARBA" id="ARBA00022990"/>
    </source>
</evidence>
<comment type="similarity">
    <text evidence="4">Belongs to the DNA polymerase type-A family.</text>
</comment>
<dbReference type="FunFam" id="1.10.150.20:FF:000036">
    <property type="entry name" value="Polymerase (DNA directed), theta"/>
    <property type="match status" value="1"/>
</dbReference>
<evidence type="ECO:0000256" key="8">
    <source>
        <dbReference type="ARBA" id="ARBA00022454"/>
    </source>
</evidence>
<dbReference type="Pfam" id="PF21099">
    <property type="entry name" value="POLQ_helical"/>
    <property type="match status" value="1"/>
</dbReference>
<evidence type="ECO:0000256" key="22">
    <source>
        <dbReference type="ARBA" id="ARBA00047995"/>
    </source>
</evidence>
<dbReference type="PROSITE" id="PS00447">
    <property type="entry name" value="DNA_POLYMERASE_A"/>
    <property type="match status" value="1"/>
</dbReference>
<evidence type="ECO:0000256" key="7">
    <source>
        <dbReference type="ARBA" id="ARBA00012551"/>
    </source>
</evidence>
<evidence type="ECO:0000256" key="5">
    <source>
        <dbReference type="ARBA" id="ARBA00012417"/>
    </source>
</evidence>
<evidence type="ECO:0000256" key="28">
    <source>
        <dbReference type="SAM" id="MobiDB-lite"/>
    </source>
</evidence>
<sequence length="2543" mass="283112">MHIKNIAKKSFEDSSYCDSGSLNDTKDYILFSPTHLAAALQKQKLQFESHHHRSDSNLSSSVLTPPPGLDLTINSSKWDTTLACTEKLLLSNWSLPKSVLQKYQSYGVVKMFEWQADCLTMGQVLEGKNIIYSAPTSAGKTLVAELLILKRVIESRKKALFILPFVSVAKEKMYYLQNLFQEANVRVEGYMGSMSPAGGFSSWDVAICTIEKANGLINRLIEENKMDLLGIVVVDELHMLGDTSRGYLLELLLTKIRYVVQKKLASTSLKEYVQIVGMSATLPNLNLLAKWLSAELYSTDYRPVPLLEMMKVGNTIYDSSMKVVKEFQPSLKVKGDEDHIVSLCYETVRDGHSVLLFCPSKNWCEKLADSIAREFYNLQQQAFQTAEGITDFAHPVSLDQGHLQDVVSQLKHSPAGLDSIFRRTVPWGVAYHHAGLTFEERDIVEGAFRQGYIKVLAATSTLSSGVNLPARRVILRTPVFNGRLLDVMTYKQMAGRAGRKGVDTMGESLLVCKSSEKSKGVSLLQGSLNPVHSCLIKQKGDGVTTSMLRAILEIIVSGVASTPEDVKMYASCTLLAVSLSEENSTSDSEVEMTTSVREGAIEACIEWLIENEFINLQEEDKENKILFYHPTQLGAATLSSSLSPPETLSIFADLQRAMKGFVLECDLHILYLVTPVYEEWTSIDWYQFFCLWEHLPSSMKRVAELVGIEEGFLARSVRGKIIAKTDKQRRQMAIHKRFFTSLVLLDLISEVPLETITKKYSCTRGQLQSLQQSSGMYAGMVTVFCNRLGWHNMELLLSQFQSRLNFGIQRELCDLVRISLLNAQRARALYNAGFITVSEVARASIMDVEAALKKAVPFKSVRKAIDESEPEVEERRNSHCIWVSGQKSLTEKEAAHLIIDEAIKLLQQDLALIGVQWSPNMLHRESEAGKSQVPVTPGNAKLVSLFSTEVKHGSFLSCTMNKDQAETCNLVKQSRTEVINDSSLFKKPSLTVNKGYNDSDTGNLKEINNACSTTHVLASTIKGRFNTTSDSEGKLKNNQNHTTGDAMSEIISDVIEQESTTFPNKFLPVASTPSMKTSISDCVSQEKRLKNKNVLETKMKNGEATSNALLIPSDGNVFTLQHEIPNGICNVQKCKRTNGSQTTALESGHILEVIEKQQNCKGLVTLEDKELISTACASKIKCQQESEVSVEELVFKSAEKANQTRTANCSLDNKKACCQKKSVLFALNKKSKEEEKTKINELTSPVLISQGQINKGKQNKSENGLVNIENEQCLSTGERSKKNCQTSDGARDIQPYHIGGKSMSPPPQEHMKHLSHLDAVHSLSPDLYVAELDNFGESFQLDTQTEQIILQQEFKILEQGELNVKESNCNTASSRSSKQIDLVTENEDKTNMVKLKCLKNSSVENNEFNKNAFKNLSSSENLRGTSDVCTYNISLSDTQLGNCLDYSAWALSEPGTSSFLPKDKTDVNNVKVLSADQLVVEVSADNSLNGSSSFLFDSLCETLQDVSIEPANQENKTQNQDDYFIPATKVKCDPPADVPQSPKQCAESSFNLSDFGDSFQMDEAPFVKRLNTVLSSDDELTSRQNEELETIAVKSLPNEIPRSKDNNEQNNSLVSFCLTPGIQEILDRWQSLAGENTVSNNEVSPNHTLAVLSSDNDMESCSVQINKQNKCVHQTPTNNVLPTENKNSPSSTSLDVSNDSESRPNSCNELIPPTPPHMAVTPKNVSSIRSSKRKENVLTKSCAKEEGKDYKMLRTSKTCNKVLCSGDNEGLSLRLSLEASPEKSFPSSPEAFTIIDVASNLSLFHTFIKEWKSKNRFSFSLSCERTEHDLPISSAIGRKFKAESREQSPKKDGCLYQGNENYLVTGFSVCWGGKDAYYISLQEEQQNTDVSASLAPPPLDQNLPVKDRIKQIQSVLQSGVSMTSGKSIITYDFKEQYKVLLVACGLSLEGKFEDPKVACWLLDPGSKERTLHNMVTNYIPQEQHLLEGIGPGQGIKSLGMMTKTEYSGRFRASLESVLTFSIMNQLNILVEKDKMQDVFTKVEMPSQYCLALLELNGIGFSTVECESQKRVMQAKLGALESEAYHLAGHSFSLTSPDDIAQVLFIELKLPPNGETIGQTHKKTLGYTRRTTAGVKPVRLSKQFSTTKDVLQKLKALHPLPGLILEWRRITNALTKVVFPLQREKHMDSILGMERIYSISQTHTATGRVSFIEPNIQNVPKDFEIKVETLIEKESSSGNHRNSNRYHSCTQEEGQSFSVSMRHAFIPFTGGLILAADYSQLELRILAHLSKDRRLIQVLNSGADVFKSIAAEWKMIDPESVDDTLRQQAKQICYGIIYGMGAKSLGEQMGVDEEDAACYIESFKSRYAGIHKFLKETVKNCVKNGYVQTILGRKRFLPAIKDPNIYVKAHAERQAVNTTVQGSAADIVKTATVNIQRSLEEVFTTSAKSHRHIKGLMSQDLGERRLHRILGRPHKGAYFILQLHDELIYEVVEEDVIQVGRKVGRQITNCVFFSHYWIWICAGNRKVASSNPVNARIDSTPLGP</sequence>
<keyword evidence="17" id="KW-0239">DNA-directed DNA polymerase</keyword>
<evidence type="ECO:0000256" key="19">
    <source>
        <dbReference type="ARBA" id="ARBA00023204"/>
    </source>
</evidence>
<dbReference type="InterPro" id="IPR043502">
    <property type="entry name" value="DNA/RNA_pol_sf"/>
</dbReference>
<dbReference type="FunFam" id="1.20.1060.10:FF:000002">
    <property type="entry name" value="Polymerase (DNA directed), theta"/>
    <property type="match status" value="1"/>
</dbReference>
<dbReference type="InterPro" id="IPR011545">
    <property type="entry name" value="DEAD/DEAH_box_helicase_dom"/>
</dbReference>
<keyword evidence="8" id="KW-0158">Chromosome</keyword>
<comment type="subcellular location">
    <subcellularLocation>
        <location evidence="3">Chromosome</location>
    </subcellularLocation>
    <subcellularLocation>
        <location evidence="2">Nucleus</location>
    </subcellularLocation>
</comment>
<dbReference type="Gene3D" id="3.40.50.300">
    <property type="entry name" value="P-loop containing nucleotide triphosphate hydrolases"/>
    <property type="match status" value="2"/>
</dbReference>
<dbReference type="Gene3D" id="1.20.1060.10">
    <property type="entry name" value="Taq DNA Polymerase, Chain T, domain 4"/>
    <property type="match status" value="1"/>
</dbReference>
<dbReference type="Gene3D" id="3.30.70.370">
    <property type="match status" value="1"/>
</dbReference>
<feature type="domain" description="Helicase ATP-binding" evidence="29">
    <location>
        <begin position="121"/>
        <end position="300"/>
    </location>
</feature>
<evidence type="ECO:0000256" key="4">
    <source>
        <dbReference type="ARBA" id="ARBA00007705"/>
    </source>
</evidence>
<dbReference type="Gene3D" id="3.30.420.10">
    <property type="entry name" value="Ribonuclease H-like superfamily/Ribonuclease H"/>
    <property type="match status" value="1"/>
</dbReference>
<dbReference type="InterPro" id="IPR002298">
    <property type="entry name" value="DNA_polymerase_A"/>
</dbReference>
<dbReference type="CDD" id="cd18795">
    <property type="entry name" value="SF2_C_Ski2"/>
    <property type="match status" value="1"/>
</dbReference>
<keyword evidence="10" id="KW-0808">Transferase</keyword>
<evidence type="ECO:0000256" key="26">
    <source>
        <dbReference type="ARBA" id="ARBA00074669"/>
    </source>
</evidence>
<dbReference type="SMART" id="SM00482">
    <property type="entry name" value="POLAc"/>
    <property type="match status" value="1"/>
</dbReference>
<dbReference type="SMART" id="SM00490">
    <property type="entry name" value="HELICc"/>
    <property type="match status" value="1"/>
</dbReference>
<keyword evidence="19" id="KW-0234">DNA repair</keyword>
<dbReference type="GO" id="GO:0006261">
    <property type="term" value="P:DNA-templated DNA replication"/>
    <property type="evidence" value="ECO:0007669"/>
    <property type="project" value="InterPro"/>
</dbReference>
<dbReference type="InterPro" id="IPR001098">
    <property type="entry name" value="DNA-dir_DNA_pol_A_palm_dom"/>
</dbReference>
<keyword evidence="9" id="KW-0597">Phosphoprotein</keyword>
<gene>
    <name evidence="31" type="primary">POLQ</name>
</gene>
<dbReference type="Pfam" id="PF00271">
    <property type="entry name" value="Helicase_C"/>
    <property type="match status" value="1"/>
</dbReference>
<keyword evidence="13" id="KW-0227">DNA damage</keyword>
<dbReference type="InterPro" id="IPR036397">
    <property type="entry name" value="RNaseH_sf"/>
</dbReference>
<keyword evidence="15" id="KW-0347">Helicase</keyword>
<dbReference type="SUPFAM" id="SSF52540">
    <property type="entry name" value="P-loop containing nucleoside triphosphate hydrolases"/>
    <property type="match status" value="1"/>
</dbReference>
<dbReference type="GO" id="GO:0003677">
    <property type="term" value="F:DNA binding"/>
    <property type="evidence" value="ECO:0007669"/>
    <property type="project" value="InterPro"/>
</dbReference>
<dbReference type="InterPro" id="IPR012337">
    <property type="entry name" value="RNaseH-like_sf"/>
</dbReference>
<evidence type="ECO:0000259" key="30">
    <source>
        <dbReference type="PROSITE" id="PS51194"/>
    </source>
</evidence>
<protein>
    <recommendedName>
        <fullName evidence="26">DNA polymerase theta</fullName>
        <ecNumber evidence="6">2.7.7.49</ecNumber>
        <ecNumber evidence="5">2.7.7.7</ecNumber>
        <ecNumber evidence="7">3.6.4.12</ecNumber>
    </recommendedName>
    <alternativeName>
        <fullName evidence="27">DNA polymerase eta</fullName>
    </alternativeName>
</protein>
<evidence type="ECO:0000256" key="27">
    <source>
        <dbReference type="ARBA" id="ARBA00078930"/>
    </source>
</evidence>
<evidence type="ECO:0000256" key="16">
    <source>
        <dbReference type="ARBA" id="ARBA00022840"/>
    </source>
</evidence>
<evidence type="ECO:0000256" key="10">
    <source>
        <dbReference type="ARBA" id="ARBA00022679"/>
    </source>
</evidence>
<dbReference type="PRINTS" id="PR00868">
    <property type="entry name" value="DNAPOLI"/>
</dbReference>
<evidence type="ECO:0000259" key="29">
    <source>
        <dbReference type="PROSITE" id="PS51192"/>
    </source>
</evidence>
<keyword evidence="11" id="KW-0548">Nucleotidyltransferase</keyword>
<dbReference type="PANTHER" id="PTHR10133">
    <property type="entry name" value="DNA POLYMERASE I"/>
    <property type="match status" value="1"/>
</dbReference>
<evidence type="ECO:0000256" key="25">
    <source>
        <dbReference type="ARBA" id="ARBA00062978"/>
    </source>
</evidence>
<dbReference type="CDD" id="cd18026">
    <property type="entry name" value="DEXHc_POLQ-like"/>
    <property type="match status" value="1"/>
</dbReference>
<dbReference type="PROSITE" id="PS51194">
    <property type="entry name" value="HELICASE_CTER"/>
    <property type="match status" value="1"/>
</dbReference>
<dbReference type="InterPro" id="IPR001650">
    <property type="entry name" value="Helicase_C-like"/>
</dbReference>
<reference evidence="31" key="1">
    <citation type="submission" date="2021-06" db="EMBL/GenBank/DDBJ databases">
        <authorList>
            <consortium name="Wellcome Sanger Institute Data Sharing"/>
        </authorList>
    </citation>
    <scope>NUCLEOTIDE SEQUENCE [LARGE SCALE GENOMIC DNA]</scope>
</reference>
<dbReference type="Ensembl" id="ENSECRT00000013813.1">
    <property type="protein sequence ID" value="ENSECRP00000013578.1"/>
    <property type="gene ID" value="ENSECRG00000008961.1"/>
</dbReference>
<dbReference type="EC" id="2.7.7.7" evidence="5"/>
<dbReference type="GO" id="GO:0005524">
    <property type="term" value="F:ATP binding"/>
    <property type="evidence" value="ECO:0007669"/>
    <property type="project" value="UniProtKB-KW"/>
</dbReference>
<evidence type="ECO:0000256" key="13">
    <source>
        <dbReference type="ARBA" id="ARBA00022763"/>
    </source>
</evidence>
<dbReference type="GO" id="GO:0097681">
    <property type="term" value="P:double-strand break repair via alternative nonhomologous end joining"/>
    <property type="evidence" value="ECO:0007669"/>
    <property type="project" value="TreeGrafter"/>
</dbReference>
<dbReference type="FunFam" id="3.40.50.300:FF:000885">
    <property type="entry name" value="DNA polymerase theta"/>
    <property type="match status" value="1"/>
</dbReference>
<evidence type="ECO:0000256" key="20">
    <source>
        <dbReference type="ARBA" id="ARBA00023242"/>
    </source>
</evidence>
<evidence type="ECO:0000256" key="12">
    <source>
        <dbReference type="ARBA" id="ARBA00022741"/>
    </source>
</evidence>
<feature type="region of interest" description="Disordered" evidence="28">
    <location>
        <begin position="1672"/>
        <end position="1731"/>
    </location>
</feature>
<keyword evidence="16" id="KW-0067">ATP-binding</keyword>
<dbReference type="InterPro" id="IPR048960">
    <property type="entry name" value="POLQ-like_helical"/>
</dbReference>
<dbReference type="PANTHER" id="PTHR10133:SF62">
    <property type="entry name" value="DNA POLYMERASE THETA"/>
    <property type="match status" value="1"/>
</dbReference>
<dbReference type="FunFam" id="3.40.50.300:FF:000753">
    <property type="entry name" value="Polymerase (DNA directed), theta"/>
    <property type="match status" value="1"/>
</dbReference>
<keyword evidence="12" id="KW-0547">Nucleotide-binding</keyword>
<dbReference type="GO" id="GO:2000042">
    <property type="term" value="P:negative regulation of double-strand break repair via homologous recombination"/>
    <property type="evidence" value="ECO:0007669"/>
    <property type="project" value="UniProtKB-ARBA"/>
</dbReference>
<feature type="region of interest" description="Disordered" evidence="28">
    <location>
        <begin position="1279"/>
        <end position="1298"/>
    </location>
</feature>
<dbReference type="GO" id="GO:0016787">
    <property type="term" value="F:hydrolase activity"/>
    <property type="evidence" value="ECO:0007669"/>
    <property type="project" value="UniProtKB-KW"/>
</dbReference>
<dbReference type="GO" id="GO:0005694">
    <property type="term" value="C:chromosome"/>
    <property type="evidence" value="ECO:0007669"/>
    <property type="project" value="UniProtKB-SubCell"/>
</dbReference>
<evidence type="ECO:0000256" key="23">
    <source>
        <dbReference type="ARBA" id="ARBA00048173"/>
    </source>
</evidence>
<evidence type="ECO:0000256" key="14">
    <source>
        <dbReference type="ARBA" id="ARBA00022801"/>
    </source>
</evidence>
<feature type="domain" description="Helicase C-terminal" evidence="30">
    <location>
        <begin position="339"/>
        <end position="570"/>
    </location>
</feature>
<evidence type="ECO:0000256" key="17">
    <source>
        <dbReference type="ARBA" id="ARBA00022932"/>
    </source>
</evidence>
<keyword evidence="14" id="KW-0378">Hydrolase</keyword>
<comment type="catalytic activity">
    <reaction evidence="23">
        <text>DNA(n) + a 2'-deoxyribonucleoside 5'-triphosphate = DNA(n+1) + diphosphate</text>
        <dbReference type="Rhea" id="RHEA:22508"/>
        <dbReference type="Rhea" id="RHEA-COMP:17339"/>
        <dbReference type="Rhea" id="RHEA-COMP:17340"/>
        <dbReference type="ChEBI" id="CHEBI:33019"/>
        <dbReference type="ChEBI" id="CHEBI:61560"/>
        <dbReference type="ChEBI" id="CHEBI:173112"/>
        <dbReference type="EC" id="2.7.7.49"/>
    </reaction>
</comment>
<comment type="catalytic activity">
    <reaction evidence="24">
        <text>DNA(n) + a 2'-deoxyribonucleoside 5'-triphosphate = DNA(n+1) + diphosphate</text>
        <dbReference type="Rhea" id="RHEA:22508"/>
        <dbReference type="Rhea" id="RHEA-COMP:17339"/>
        <dbReference type="Rhea" id="RHEA-COMP:17340"/>
        <dbReference type="ChEBI" id="CHEBI:33019"/>
        <dbReference type="ChEBI" id="CHEBI:61560"/>
        <dbReference type="ChEBI" id="CHEBI:173112"/>
        <dbReference type="EC" id="2.7.7.7"/>
    </reaction>
</comment>
<proteinExistence type="inferred from homology"/>
<keyword evidence="20" id="KW-0539">Nucleus</keyword>
<dbReference type="Pfam" id="PF00476">
    <property type="entry name" value="DNA_pol_A"/>
    <property type="match status" value="1"/>
</dbReference>
<evidence type="ECO:0000256" key="2">
    <source>
        <dbReference type="ARBA" id="ARBA00004123"/>
    </source>
</evidence>
<dbReference type="Gene3D" id="1.10.3380.20">
    <property type="match status" value="1"/>
</dbReference>
<dbReference type="SUPFAM" id="SSF158702">
    <property type="entry name" value="Sec63 N-terminal domain-like"/>
    <property type="match status" value="1"/>
</dbReference>
<dbReference type="Pfam" id="PF00270">
    <property type="entry name" value="DEAD"/>
    <property type="match status" value="1"/>
</dbReference>
<evidence type="ECO:0000256" key="1">
    <source>
        <dbReference type="ARBA" id="ARBA00001946"/>
    </source>
</evidence>
<keyword evidence="21" id="KW-0511">Multifunctional enzyme</keyword>
<comment type="cofactor">
    <cofactor evidence="1">
        <name>Mg(2+)</name>
        <dbReference type="ChEBI" id="CHEBI:18420"/>
    </cofactor>
</comment>
<dbReference type="Proteomes" id="UP000694620">
    <property type="component" value="Chromosome 4"/>
</dbReference>
<evidence type="ECO:0000256" key="11">
    <source>
        <dbReference type="ARBA" id="ARBA00022695"/>
    </source>
</evidence>
<dbReference type="GO" id="GO:0005634">
    <property type="term" value="C:nucleus"/>
    <property type="evidence" value="ECO:0007669"/>
    <property type="project" value="UniProtKB-SubCell"/>
</dbReference>
<dbReference type="GO" id="GO:0003964">
    <property type="term" value="F:RNA-directed DNA polymerase activity"/>
    <property type="evidence" value="ECO:0007669"/>
    <property type="project" value="UniProtKB-EC"/>
</dbReference>
<evidence type="ECO:0000256" key="15">
    <source>
        <dbReference type="ARBA" id="ARBA00022806"/>
    </source>
</evidence>
<dbReference type="SMART" id="SM00487">
    <property type="entry name" value="DEXDc"/>
    <property type="match status" value="1"/>
</dbReference>
<evidence type="ECO:0000256" key="24">
    <source>
        <dbReference type="ARBA" id="ARBA00049244"/>
    </source>
</evidence>
<dbReference type="FunFam" id="1.10.3380.20:FF:000001">
    <property type="entry name" value="DNA polymerase theta"/>
    <property type="match status" value="1"/>
</dbReference>
<dbReference type="CDD" id="cd08638">
    <property type="entry name" value="DNA_pol_A_theta"/>
    <property type="match status" value="1"/>
</dbReference>
<dbReference type="Gene3D" id="1.10.150.20">
    <property type="entry name" value="5' to 3' exonuclease, C-terminal subdomain"/>
    <property type="match status" value="1"/>
</dbReference>
<evidence type="ECO:0000256" key="21">
    <source>
        <dbReference type="ARBA" id="ARBA00023268"/>
    </source>
</evidence>
<dbReference type="InterPro" id="IPR014001">
    <property type="entry name" value="Helicase_ATP-bd"/>
</dbReference>
<organism evidence="31 32">
    <name type="scientific">Erpetoichthys calabaricus</name>
    <name type="common">Rope fish</name>
    <name type="synonym">Calamoichthys calabaricus</name>
    <dbReference type="NCBI Taxonomy" id="27687"/>
    <lineage>
        <taxon>Eukaryota</taxon>
        <taxon>Metazoa</taxon>
        <taxon>Chordata</taxon>
        <taxon>Craniata</taxon>
        <taxon>Vertebrata</taxon>
        <taxon>Euteleostomi</taxon>
        <taxon>Actinopterygii</taxon>
        <taxon>Polypteriformes</taxon>
        <taxon>Polypteridae</taxon>
        <taxon>Erpetoichthys</taxon>
    </lineage>
</organism>
<dbReference type="PROSITE" id="PS51192">
    <property type="entry name" value="HELICASE_ATP_BIND_1"/>
    <property type="match status" value="1"/>
</dbReference>
<dbReference type="InterPro" id="IPR027417">
    <property type="entry name" value="P-loop_NTPase"/>
</dbReference>
<dbReference type="EC" id="3.6.4.12" evidence="7"/>
<dbReference type="EC" id="2.7.7.49" evidence="6"/>
<name>A0A8C4X912_ERPCA</name>
<keyword evidence="32" id="KW-1185">Reference proteome</keyword>
<dbReference type="SUPFAM" id="SSF53098">
    <property type="entry name" value="Ribonuclease H-like"/>
    <property type="match status" value="1"/>
</dbReference>
<evidence type="ECO:0000313" key="31">
    <source>
        <dbReference type="Ensembl" id="ENSECRP00000013578.1"/>
    </source>
</evidence>
<evidence type="ECO:0000256" key="3">
    <source>
        <dbReference type="ARBA" id="ARBA00004286"/>
    </source>
</evidence>
<dbReference type="InterPro" id="IPR019760">
    <property type="entry name" value="DNA-dir_DNA_pol_A_CS"/>
</dbReference>
<dbReference type="SUPFAM" id="SSF56672">
    <property type="entry name" value="DNA/RNA polymerases"/>
    <property type="match status" value="1"/>
</dbReference>
<keyword evidence="18" id="KW-0007">Acetylation</keyword>
<reference evidence="31" key="2">
    <citation type="submission" date="2025-08" db="UniProtKB">
        <authorList>
            <consortium name="Ensembl"/>
        </authorList>
    </citation>
    <scope>IDENTIFICATION</scope>
</reference>
<dbReference type="GO" id="GO:0003887">
    <property type="term" value="F:DNA-directed DNA polymerase activity"/>
    <property type="evidence" value="ECO:0007669"/>
    <property type="project" value="UniProtKB-KW"/>
</dbReference>
<dbReference type="InterPro" id="IPR046931">
    <property type="entry name" value="HTH_61"/>
</dbReference>
<accession>A0A8C4X912</accession>
<comment type="catalytic activity">
    <reaction evidence="22">
        <text>ATP + H2O = ADP + phosphate + H(+)</text>
        <dbReference type="Rhea" id="RHEA:13065"/>
        <dbReference type="ChEBI" id="CHEBI:15377"/>
        <dbReference type="ChEBI" id="CHEBI:15378"/>
        <dbReference type="ChEBI" id="CHEBI:30616"/>
        <dbReference type="ChEBI" id="CHEBI:43474"/>
        <dbReference type="ChEBI" id="CHEBI:456216"/>
        <dbReference type="EC" id="3.6.4.12"/>
    </reaction>
</comment>
<feature type="compositionally biased region" description="Polar residues" evidence="28">
    <location>
        <begin position="1279"/>
        <end position="1288"/>
    </location>
</feature>
<evidence type="ECO:0000256" key="9">
    <source>
        <dbReference type="ARBA" id="ARBA00022553"/>
    </source>
</evidence>
<evidence type="ECO:0000256" key="6">
    <source>
        <dbReference type="ARBA" id="ARBA00012493"/>
    </source>
</evidence>
<comment type="subunit">
    <text evidence="25">Homomultimer; forms homodimers and homotetramers. Interacts with RAD51. Interacts with ORC2 and ORC4. Interacts with RHNO1; interaction takes place during mitosis and promotes POLQ recruitment to DNA damage sites. Interacts (when phosphorylated) with TOPBP1 (via BRCT domains 7 and 8); promoting POLQ recruitment to DNA damage sites.</text>
</comment>
<evidence type="ECO:0000313" key="32">
    <source>
        <dbReference type="Proteomes" id="UP000694620"/>
    </source>
</evidence>
<dbReference type="Pfam" id="PF20470">
    <property type="entry name" value="HTH_61"/>
    <property type="match status" value="1"/>
</dbReference>